<dbReference type="PROSITE" id="PS50850">
    <property type="entry name" value="MFS"/>
    <property type="match status" value="1"/>
</dbReference>
<dbReference type="Pfam" id="PF07690">
    <property type="entry name" value="MFS_1"/>
    <property type="match status" value="1"/>
</dbReference>
<proteinExistence type="predicted"/>
<evidence type="ECO:0000313" key="7">
    <source>
        <dbReference type="Proteomes" id="UP000186698"/>
    </source>
</evidence>
<dbReference type="GO" id="GO:0043195">
    <property type="term" value="C:terminal bouton"/>
    <property type="evidence" value="ECO:0000318"/>
    <property type="project" value="GO_Central"/>
</dbReference>
<dbReference type="InterPro" id="IPR011701">
    <property type="entry name" value="MFS"/>
</dbReference>
<dbReference type="RefSeq" id="XP_018108987.1">
    <property type="nucleotide sequence ID" value="XM_018253498.2"/>
</dbReference>
<dbReference type="KEGG" id="xla:108711607"/>
<organism evidence="7 8">
    <name type="scientific">Xenopus laevis</name>
    <name type="common">African clawed frog</name>
    <dbReference type="NCBI Taxonomy" id="8355"/>
    <lineage>
        <taxon>Eukaryota</taxon>
        <taxon>Metazoa</taxon>
        <taxon>Chordata</taxon>
        <taxon>Craniata</taxon>
        <taxon>Vertebrata</taxon>
        <taxon>Euteleostomi</taxon>
        <taxon>Amphibia</taxon>
        <taxon>Batrachia</taxon>
        <taxon>Anura</taxon>
        <taxon>Pipoidea</taxon>
        <taxon>Pipidae</taxon>
        <taxon>Xenopodinae</taxon>
        <taxon>Xenopus</taxon>
        <taxon>Xenopus</taxon>
    </lineage>
</organism>
<dbReference type="InterPro" id="IPR050930">
    <property type="entry name" value="MFS_Vesicular_Transporter"/>
</dbReference>
<reference evidence="8" key="1">
    <citation type="submission" date="2025-08" db="UniProtKB">
        <authorList>
            <consortium name="RefSeq"/>
        </authorList>
    </citation>
    <scope>IDENTIFICATION</scope>
    <source>
        <strain evidence="8">J_2021</strain>
        <tissue evidence="8">Erythrocytes</tissue>
    </source>
</reference>
<dbReference type="Bgee" id="108711607">
    <property type="expression patterns" value="Expressed in embryo"/>
</dbReference>
<accession>A0A1L8H212</accession>
<dbReference type="SUPFAM" id="SSF103473">
    <property type="entry name" value="MFS general substrate transporter"/>
    <property type="match status" value="1"/>
</dbReference>
<dbReference type="OrthoDB" id="5086884at2759"/>
<dbReference type="CDD" id="cd17384">
    <property type="entry name" value="MFS_SLC18A1_2_VAT1_2"/>
    <property type="match status" value="1"/>
</dbReference>
<keyword evidence="7" id="KW-1185">Reference proteome</keyword>
<dbReference type="GO" id="GO:0030672">
    <property type="term" value="C:synaptic vesicle membrane"/>
    <property type="evidence" value="ECO:0000318"/>
    <property type="project" value="GO_Central"/>
</dbReference>
<dbReference type="STRING" id="8355.A0A1L8H212"/>
<dbReference type="Proteomes" id="UP000186698">
    <property type="component" value="Chromosome 3L"/>
</dbReference>
<dbReference type="InterPro" id="IPR036259">
    <property type="entry name" value="MFS_trans_sf"/>
</dbReference>
<evidence type="ECO:0000256" key="4">
    <source>
        <dbReference type="ARBA" id="ARBA00022989"/>
    </source>
</evidence>
<protein>
    <submittedName>
        <fullName evidence="8">Chromaffin granule amine transporter</fullName>
    </submittedName>
</protein>
<evidence type="ECO:0000256" key="1">
    <source>
        <dbReference type="ARBA" id="ARBA00004141"/>
    </source>
</evidence>
<dbReference type="PaxDb" id="8355-A0A1L8H212"/>
<dbReference type="GeneID" id="108711607"/>
<comment type="subcellular location">
    <subcellularLocation>
        <location evidence="1">Membrane</location>
        <topology evidence="1">Multi-pass membrane protein</topology>
    </subcellularLocation>
</comment>
<dbReference type="Gene3D" id="1.20.1250.20">
    <property type="entry name" value="MFS general substrate transporter like domains"/>
    <property type="match status" value="1"/>
</dbReference>
<dbReference type="PANTHER" id="PTHR23506:SF40">
    <property type="entry name" value="CHROMAFFIN GRANULE AMINE TRANSPORTER ISOFORM X2"/>
    <property type="match status" value="1"/>
</dbReference>
<feature type="domain" description="Major facilitator superfamily (MFS) profile" evidence="6">
    <location>
        <begin position="20"/>
        <end position="455"/>
    </location>
</feature>
<evidence type="ECO:0000256" key="2">
    <source>
        <dbReference type="ARBA" id="ARBA00022448"/>
    </source>
</evidence>
<dbReference type="GO" id="GO:0005335">
    <property type="term" value="F:serotonin:sodium:chloride symporter activity"/>
    <property type="evidence" value="ECO:0000318"/>
    <property type="project" value="GO_Central"/>
</dbReference>
<keyword evidence="3" id="KW-0812">Transmembrane</keyword>
<keyword evidence="5" id="KW-0472">Membrane</keyword>
<keyword evidence="4" id="KW-1133">Transmembrane helix</keyword>
<dbReference type="GO" id="GO:0015842">
    <property type="term" value="P:aminergic neurotransmitter loading into synaptic vesicle"/>
    <property type="evidence" value="ECO:0000318"/>
    <property type="project" value="GO_Central"/>
</dbReference>
<evidence type="ECO:0000259" key="6">
    <source>
        <dbReference type="PROSITE" id="PS50850"/>
    </source>
</evidence>
<name>A0A1L8H212_XENLA</name>
<sequence length="477" mass="50913">MVECCLCPWLKKKRESRTVVLIVVTVALFVDCILNTVIAPILPTVLTDSLHGKENTYVTSNSSAVSFVSNLSLFDNSSEGIYQEQNVSRKQGSGECFDQGNDNLRGENMQIGLLLAIKDIMQILANPIVGAITNKFGFDAPLLVGFAVVFASTLMYAFSEEYAFLCVARSLQGIGSSFTTVAGLALVANIYPDDGERANAMAIASSGLAAGALVGAPFGSLMNGFLGKSSPLLVIAAVTLLDGSLRLCIFNPTKFSPGSVPATPYRTLLTDPYILVTIVGYFLTKFSSGILQATLPIRMLQHMCAPSYQLGLALAPATITCILTLNGFAFLSLKWGRWLCILLGFIIQGIGIMFLPLAGNIFELIGPTILIGIGTSLVGASVIPLMAYLIDLRHTSSYGGIYAITDTALCLGFAVGPLFGGAIASVIGFTWLMVILGLLQIVYAPFFILLHNPNGKDEKQPILNHGKMQDEAKSDDH</sequence>
<dbReference type="AlphaFoldDB" id="A0A1L8H212"/>
<evidence type="ECO:0000256" key="5">
    <source>
        <dbReference type="ARBA" id="ARBA00023136"/>
    </source>
</evidence>
<evidence type="ECO:0000256" key="3">
    <source>
        <dbReference type="ARBA" id="ARBA00022692"/>
    </source>
</evidence>
<dbReference type="PANTHER" id="PTHR23506">
    <property type="entry name" value="GH10249P"/>
    <property type="match status" value="1"/>
</dbReference>
<gene>
    <name evidence="8" type="primary">LOC108711607</name>
</gene>
<keyword evidence="2" id="KW-0813">Transport</keyword>
<dbReference type="InterPro" id="IPR020846">
    <property type="entry name" value="MFS_dom"/>
</dbReference>
<evidence type="ECO:0000313" key="8">
    <source>
        <dbReference type="RefSeq" id="XP_018108987.1"/>
    </source>
</evidence>